<accession>A0ABP6X2G4</accession>
<name>A0ABP6X2G4_9ACTN</name>
<evidence type="ECO:0000256" key="1">
    <source>
        <dbReference type="ARBA" id="ARBA00005582"/>
    </source>
</evidence>
<dbReference type="RefSeq" id="WP_204911553.1">
    <property type="nucleotide sequence ID" value="NZ_BAAAYR010000001.1"/>
</dbReference>
<dbReference type="PROSITE" id="PS51462">
    <property type="entry name" value="NUDIX"/>
    <property type="match status" value="1"/>
</dbReference>
<dbReference type="Pfam" id="PF00293">
    <property type="entry name" value="NUDIX"/>
    <property type="match status" value="1"/>
</dbReference>
<reference evidence="4" key="1">
    <citation type="journal article" date="2019" name="Int. J. Syst. Evol. Microbiol.">
        <title>The Global Catalogue of Microorganisms (GCM) 10K type strain sequencing project: providing services to taxonomists for standard genome sequencing and annotation.</title>
        <authorList>
            <consortium name="The Broad Institute Genomics Platform"/>
            <consortium name="The Broad Institute Genome Sequencing Center for Infectious Disease"/>
            <person name="Wu L."/>
            <person name="Ma J."/>
        </authorList>
    </citation>
    <scope>NUCLEOTIDE SEQUENCE [LARGE SCALE GENOMIC DNA]</scope>
    <source>
        <strain evidence="4">JCM 16540</strain>
    </source>
</reference>
<comment type="similarity">
    <text evidence="1">Belongs to the Nudix hydrolase family.</text>
</comment>
<dbReference type="InterPro" id="IPR015797">
    <property type="entry name" value="NUDIX_hydrolase-like_dom_sf"/>
</dbReference>
<dbReference type="Proteomes" id="UP001500767">
    <property type="component" value="Unassembled WGS sequence"/>
</dbReference>
<dbReference type="SUPFAM" id="SSF55811">
    <property type="entry name" value="Nudix"/>
    <property type="match status" value="1"/>
</dbReference>
<protein>
    <recommendedName>
        <fullName evidence="2">Nudix hydrolase domain-containing protein</fullName>
    </recommendedName>
</protein>
<sequence>MSSEAVAADLVRELEGWPAPTPGLAQLRREYLDLVSSRGVEALRRGGGPDHLTASCFVFSADLERTLLCFHRKGRFWVQTGGHVEATDGSIPEAALREAREESGLAGLRLVPGVLDLDRHELGAAFGACRTHWDVGFAALTTTDEQPRVSDESEQVAWFPVGDLPTPLAGRVASRLALLRDQVRRVPGSSR</sequence>
<proteinExistence type="inferred from homology"/>
<dbReference type="PANTHER" id="PTHR43736:SF1">
    <property type="entry name" value="DIHYDRONEOPTERIN TRIPHOSPHATE DIPHOSPHATASE"/>
    <property type="match status" value="1"/>
</dbReference>
<comment type="caution">
    <text evidence="3">The sequence shown here is derived from an EMBL/GenBank/DDBJ whole genome shotgun (WGS) entry which is preliminary data.</text>
</comment>
<keyword evidence="4" id="KW-1185">Reference proteome</keyword>
<dbReference type="InterPro" id="IPR000086">
    <property type="entry name" value="NUDIX_hydrolase_dom"/>
</dbReference>
<evidence type="ECO:0000259" key="2">
    <source>
        <dbReference type="PROSITE" id="PS51462"/>
    </source>
</evidence>
<dbReference type="Gene3D" id="3.90.79.10">
    <property type="entry name" value="Nucleoside Triphosphate Pyrophosphohydrolase"/>
    <property type="match status" value="1"/>
</dbReference>
<evidence type="ECO:0000313" key="4">
    <source>
        <dbReference type="Proteomes" id="UP001500767"/>
    </source>
</evidence>
<feature type="domain" description="Nudix hydrolase" evidence="2">
    <location>
        <begin position="49"/>
        <end position="185"/>
    </location>
</feature>
<dbReference type="CDD" id="cd03674">
    <property type="entry name" value="NUDIX_Hydrolase"/>
    <property type="match status" value="1"/>
</dbReference>
<organism evidence="3 4">
    <name type="scientific">Microlunatus spumicola</name>
    <dbReference type="NCBI Taxonomy" id="81499"/>
    <lineage>
        <taxon>Bacteria</taxon>
        <taxon>Bacillati</taxon>
        <taxon>Actinomycetota</taxon>
        <taxon>Actinomycetes</taxon>
        <taxon>Propionibacteriales</taxon>
        <taxon>Propionibacteriaceae</taxon>
        <taxon>Microlunatus</taxon>
    </lineage>
</organism>
<dbReference type="PANTHER" id="PTHR43736">
    <property type="entry name" value="ADP-RIBOSE PYROPHOSPHATASE"/>
    <property type="match status" value="1"/>
</dbReference>
<gene>
    <name evidence="3" type="ORF">GCM10022197_14890</name>
</gene>
<dbReference type="EMBL" id="BAAAYR010000001">
    <property type="protein sequence ID" value="GAA3560424.1"/>
    <property type="molecule type" value="Genomic_DNA"/>
</dbReference>
<evidence type="ECO:0000313" key="3">
    <source>
        <dbReference type="EMBL" id="GAA3560424.1"/>
    </source>
</evidence>